<dbReference type="AlphaFoldDB" id="A0A369JLK4"/>
<feature type="region of interest" description="Disordered" evidence="1">
    <location>
        <begin position="46"/>
        <end position="73"/>
    </location>
</feature>
<name>A0A369JLK4_HYPMA</name>
<dbReference type="EMBL" id="LUEZ02000048">
    <property type="protein sequence ID" value="RDB23089.1"/>
    <property type="molecule type" value="Genomic_DNA"/>
</dbReference>
<feature type="region of interest" description="Disordered" evidence="1">
    <location>
        <begin position="123"/>
        <end position="154"/>
    </location>
</feature>
<gene>
    <name evidence="2" type="ORF">Hypma_009879</name>
</gene>
<accession>A0A369JLK4</accession>
<reference evidence="2" key="1">
    <citation type="submission" date="2018-04" db="EMBL/GenBank/DDBJ databases">
        <title>Whole genome sequencing of Hypsizygus marmoreus.</title>
        <authorList>
            <person name="Choi I.-G."/>
            <person name="Min B."/>
            <person name="Kim J.-G."/>
            <person name="Kim S."/>
            <person name="Oh Y.-L."/>
            <person name="Kong W.-S."/>
            <person name="Park H."/>
            <person name="Jeong J."/>
            <person name="Song E.-S."/>
        </authorList>
    </citation>
    <scope>NUCLEOTIDE SEQUENCE [LARGE SCALE GENOMIC DNA]</scope>
    <source>
        <strain evidence="2">51987-8</strain>
    </source>
</reference>
<evidence type="ECO:0000313" key="2">
    <source>
        <dbReference type="EMBL" id="RDB23089.1"/>
    </source>
</evidence>
<dbReference type="InParanoid" id="A0A369JLK4"/>
<evidence type="ECO:0000256" key="1">
    <source>
        <dbReference type="SAM" id="MobiDB-lite"/>
    </source>
</evidence>
<comment type="caution">
    <text evidence="2">The sequence shown here is derived from an EMBL/GenBank/DDBJ whole genome shotgun (WGS) entry which is preliminary data.</text>
</comment>
<sequence>MAVLGYCPVQYPRTTKSVELQERKAKGAMGIESKLRGRSATMRCKDDGTPAFAYSEGRRERRSKSTRQCGGAPPVREAIKKAEDRFKATSLSAFRRGNYFFETQDQSRVKTEDRFHETYFDRFRSRSSTSRARDGLGPQMLNPTSGFSNRKGKH</sequence>
<evidence type="ECO:0000313" key="3">
    <source>
        <dbReference type="Proteomes" id="UP000076154"/>
    </source>
</evidence>
<organism evidence="2 3">
    <name type="scientific">Hypsizygus marmoreus</name>
    <name type="common">White beech mushroom</name>
    <name type="synonym">Agaricus marmoreus</name>
    <dbReference type="NCBI Taxonomy" id="39966"/>
    <lineage>
        <taxon>Eukaryota</taxon>
        <taxon>Fungi</taxon>
        <taxon>Dikarya</taxon>
        <taxon>Basidiomycota</taxon>
        <taxon>Agaricomycotina</taxon>
        <taxon>Agaricomycetes</taxon>
        <taxon>Agaricomycetidae</taxon>
        <taxon>Agaricales</taxon>
        <taxon>Tricholomatineae</taxon>
        <taxon>Lyophyllaceae</taxon>
        <taxon>Hypsizygus</taxon>
    </lineage>
</organism>
<keyword evidence="3" id="KW-1185">Reference proteome</keyword>
<proteinExistence type="predicted"/>
<dbReference type="Proteomes" id="UP000076154">
    <property type="component" value="Unassembled WGS sequence"/>
</dbReference>
<protein>
    <submittedName>
        <fullName evidence="2">Uncharacterized protein</fullName>
    </submittedName>
</protein>